<dbReference type="SUPFAM" id="SSF56024">
    <property type="entry name" value="Phospholipase D/nuclease"/>
    <property type="match status" value="1"/>
</dbReference>
<organism evidence="4">
    <name type="scientific">hydrocarbon metagenome</name>
    <dbReference type="NCBI Taxonomy" id="938273"/>
    <lineage>
        <taxon>unclassified sequences</taxon>
        <taxon>metagenomes</taxon>
        <taxon>ecological metagenomes</taxon>
    </lineage>
</organism>
<keyword evidence="2" id="KW-0812">Transmembrane</keyword>
<evidence type="ECO:0000256" key="2">
    <source>
        <dbReference type="SAM" id="Phobius"/>
    </source>
</evidence>
<gene>
    <name evidence="4" type="ORF">ASZ90_011763</name>
</gene>
<dbReference type="PROSITE" id="PS50035">
    <property type="entry name" value="PLD"/>
    <property type="match status" value="1"/>
</dbReference>
<feature type="coiled-coil region" evidence="1">
    <location>
        <begin position="35"/>
        <end position="86"/>
    </location>
</feature>
<evidence type="ECO:0000313" key="4">
    <source>
        <dbReference type="EMBL" id="KUG18527.1"/>
    </source>
</evidence>
<keyword evidence="2" id="KW-0472">Membrane</keyword>
<name>A0A0W8FC83_9ZZZZ</name>
<proteinExistence type="predicted"/>
<dbReference type="Gene3D" id="3.30.870.10">
    <property type="entry name" value="Endonuclease Chain A"/>
    <property type="match status" value="1"/>
</dbReference>
<keyword evidence="2" id="KW-1133">Transmembrane helix</keyword>
<accession>A0A0W8FC83</accession>
<keyword evidence="1" id="KW-0175">Coiled coil</keyword>
<dbReference type="Pfam" id="PF13091">
    <property type="entry name" value="PLDc_2"/>
    <property type="match status" value="1"/>
</dbReference>
<evidence type="ECO:0000259" key="3">
    <source>
        <dbReference type="PROSITE" id="PS50035"/>
    </source>
</evidence>
<dbReference type="InterPro" id="IPR025202">
    <property type="entry name" value="PLD-like_dom"/>
</dbReference>
<dbReference type="EMBL" id="LNQE01001375">
    <property type="protein sequence ID" value="KUG18527.1"/>
    <property type="molecule type" value="Genomic_DNA"/>
</dbReference>
<reference evidence="4" key="1">
    <citation type="journal article" date="2015" name="Proc. Natl. Acad. Sci. U.S.A.">
        <title>Networks of energetic and metabolic interactions define dynamics in microbial communities.</title>
        <authorList>
            <person name="Embree M."/>
            <person name="Liu J.K."/>
            <person name="Al-Bassam M.M."/>
            <person name="Zengler K."/>
        </authorList>
    </citation>
    <scope>NUCLEOTIDE SEQUENCE</scope>
</reference>
<dbReference type="InterPro" id="IPR001736">
    <property type="entry name" value="PLipase_D/transphosphatidylase"/>
</dbReference>
<dbReference type="AlphaFoldDB" id="A0A0W8FC83"/>
<dbReference type="GO" id="GO:0003824">
    <property type="term" value="F:catalytic activity"/>
    <property type="evidence" value="ECO:0007669"/>
    <property type="project" value="InterPro"/>
</dbReference>
<comment type="caution">
    <text evidence="4">The sequence shown here is derived from an EMBL/GenBank/DDBJ whole genome shotgun (WGS) entry which is preliminary data.</text>
</comment>
<sequence length="261" mass="30544">MEGYWIWLAFLALAVISLSIIQLEAGRNKRLLAGYRQMQMDVEQLRGRLREKEMKLDQLQRECAHLLKLKSRNLDLEEELKKTKRSAEYNSSERLQYLESYLARQEQNPSAIFLGTFPPLRLHSIEDRLCRMLEAARFEVVVVSPWIKRQTWNRIAAPLQKFFRRGGRLVVFMRGRESDYSSGMSDDIQDEVRRLGGELLFVRPLHAKIYMIDRKEAIVTSANLSQGGIDDNYEAGVWLNDPQVIHDICSYVDDLYRCRQS</sequence>
<feature type="domain" description="PLD phosphodiesterase" evidence="3">
    <location>
        <begin position="201"/>
        <end position="228"/>
    </location>
</feature>
<protein>
    <recommendedName>
        <fullName evidence="3">PLD phosphodiesterase domain-containing protein</fullName>
    </recommendedName>
</protein>
<evidence type="ECO:0000256" key="1">
    <source>
        <dbReference type="SAM" id="Coils"/>
    </source>
</evidence>
<feature type="transmembrane region" description="Helical" evidence="2">
    <location>
        <begin position="6"/>
        <end position="26"/>
    </location>
</feature>